<keyword evidence="7" id="KW-0695">RNA-directed DNA polymerase</keyword>
<protein>
    <submittedName>
        <fullName evidence="12">Copia protein</fullName>
    </submittedName>
</protein>
<dbReference type="GO" id="GO:0003887">
    <property type="term" value="F:DNA-directed DNA polymerase activity"/>
    <property type="evidence" value="ECO:0007669"/>
    <property type="project" value="UniProtKB-KW"/>
</dbReference>
<evidence type="ECO:0000256" key="5">
    <source>
        <dbReference type="ARBA" id="ARBA00022842"/>
    </source>
</evidence>
<dbReference type="EMBL" id="KQ434992">
    <property type="protein sequence ID" value="KZC13187.1"/>
    <property type="molecule type" value="Genomic_DNA"/>
</dbReference>
<dbReference type="PANTHER" id="PTHR42648:SF11">
    <property type="entry name" value="TRANSPOSON TY4-P GAG-POL POLYPROTEIN"/>
    <property type="match status" value="1"/>
</dbReference>
<dbReference type="GO" id="GO:0016787">
    <property type="term" value="F:hydrolase activity"/>
    <property type="evidence" value="ECO:0007669"/>
    <property type="project" value="UniProtKB-KW"/>
</dbReference>
<evidence type="ECO:0000256" key="10">
    <source>
        <dbReference type="SAM" id="MobiDB-lite"/>
    </source>
</evidence>
<evidence type="ECO:0000256" key="8">
    <source>
        <dbReference type="ARBA" id="ARBA00022932"/>
    </source>
</evidence>
<reference evidence="12 13" key="1">
    <citation type="submission" date="2015-07" db="EMBL/GenBank/DDBJ databases">
        <title>The genome of Dufourea novaeangliae.</title>
        <authorList>
            <person name="Pan H."/>
            <person name="Kapheim K."/>
        </authorList>
    </citation>
    <scope>NUCLEOTIDE SEQUENCE [LARGE SCALE GENOMIC DNA]</scope>
    <source>
        <strain evidence="12">0120121106</strain>
        <tissue evidence="12">Whole body</tissue>
    </source>
</reference>
<dbReference type="GO" id="GO:0046872">
    <property type="term" value="F:metal ion binding"/>
    <property type="evidence" value="ECO:0007669"/>
    <property type="project" value="UniProtKB-KW"/>
</dbReference>
<evidence type="ECO:0000256" key="7">
    <source>
        <dbReference type="ARBA" id="ARBA00022918"/>
    </source>
</evidence>
<keyword evidence="8" id="KW-0239">DNA-directed DNA polymerase</keyword>
<evidence type="ECO:0000256" key="6">
    <source>
        <dbReference type="ARBA" id="ARBA00022908"/>
    </source>
</evidence>
<dbReference type="GO" id="GO:0003676">
    <property type="term" value="F:nucleic acid binding"/>
    <property type="evidence" value="ECO:0007669"/>
    <property type="project" value="InterPro"/>
</dbReference>
<accession>A0A154PN78</accession>
<dbReference type="GO" id="GO:0006310">
    <property type="term" value="P:DNA recombination"/>
    <property type="evidence" value="ECO:0007669"/>
    <property type="project" value="UniProtKB-KW"/>
</dbReference>
<evidence type="ECO:0000256" key="9">
    <source>
        <dbReference type="ARBA" id="ARBA00023172"/>
    </source>
</evidence>
<dbReference type="PROSITE" id="PS50994">
    <property type="entry name" value="INTEGRASE"/>
    <property type="match status" value="1"/>
</dbReference>
<evidence type="ECO:0000256" key="1">
    <source>
        <dbReference type="ARBA" id="ARBA00022722"/>
    </source>
</evidence>
<dbReference type="Gene3D" id="3.30.420.10">
    <property type="entry name" value="Ribonuclease H-like superfamily/Ribonuclease H"/>
    <property type="match status" value="1"/>
</dbReference>
<dbReference type="InterPro" id="IPR057670">
    <property type="entry name" value="SH3_retrovirus"/>
</dbReference>
<keyword evidence="1" id="KW-0540">Nuclease</keyword>
<gene>
    <name evidence="12" type="ORF">WN55_05520</name>
</gene>
<evidence type="ECO:0000256" key="2">
    <source>
        <dbReference type="ARBA" id="ARBA00022723"/>
    </source>
</evidence>
<evidence type="ECO:0000256" key="4">
    <source>
        <dbReference type="ARBA" id="ARBA00022801"/>
    </source>
</evidence>
<keyword evidence="9" id="KW-0233">DNA recombination</keyword>
<dbReference type="Proteomes" id="UP000076502">
    <property type="component" value="Unassembled WGS sequence"/>
</dbReference>
<dbReference type="Pfam" id="PF25597">
    <property type="entry name" value="SH3_retrovirus"/>
    <property type="match status" value="1"/>
</dbReference>
<feature type="domain" description="Integrase catalytic" evidence="11">
    <location>
        <begin position="1"/>
        <end position="78"/>
    </location>
</feature>
<keyword evidence="13" id="KW-1185">Reference proteome</keyword>
<name>A0A154PN78_DUFNO</name>
<dbReference type="PANTHER" id="PTHR42648">
    <property type="entry name" value="TRANSPOSASE, PUTATIVE-RELATED"/>
    <property type="match status" value="1"/>
</dbReference>
<keyword evidence="6" id="KW-0229">DNA integration</keyword>
<dbReference type="InterPro" id="IPR036397">
    <property type="entry name" value="RNaseH_sf"/>
</dbReference>
<feature type="non-terminal residue" evidence="12">
    <location>
        <position position="1"/>
    </location>
</feature>
<dbReference type="InterPro" id="IPR039537">
    <property type="entry name" value="Retrotran_Ty1/copia-like"/>
</dbReference>
<feature type="region of interest" description="Disordered" evidence="10">
    <location>
        <begin position="1"/>
        <end position="22"/>
    </location>
</feature>
<dbReference type="AlphaFoldDB" id="A0A154PN78"/>
<keyword evidence="2" id="KW-0479">Metal-binding</keyword>
<keyword evidence="8" id="KW-0548">Nucleotidyltransferase</keyword>
<evidence type="ECO:0000256" key="3">
    <source>
        <dbReference type="ARBA" id="ARBA00022759"/>
    </source>
</evidence>
<dbReference type="SUPFAM" id="SSF53098">
    <property type="entry name" value="Ribonuclease H-like"/>
    <property type="match status" value="1"/>
</dbReference>
<keyword evidence="5" id="KW-0460">Magnesium</keyword>
<dbReference type="STRING" id="178035.A0A154PN78"/>
<evidence type="ECO:0000313" key="13">
    <source>
        <dbReference type="Proteomes" id="UP000076502"/>
    </source>
</evidence>
<dbReference type="GO" id="GO:0004519">
    <property type="term" value="F:endonuclease activity"/>
    <property type="evidence" value="ECO:0007669"/>
    <property type="project" value="UniProtKB-KW"/>
</dbReference>
<proteinExistence type="predicted"/>
<keyword evidence="3" id="KW-0255">Endonuclease</keyword>
<evidence type="ECO:0000259" key="11">
    <source>
        <dbReference type="PROSITE" id="PS50994"/>
    </source>
</evidence>
<dbReference type="InterPro" id="IPR012337">
    <property type="entry name" value="RNaseH-like_sf"/>
</dbReference>
<dbReference type="GO" id="GO:0003964">
    <property type="term" value="F:RNA-directed DNA polymerase activity"/>
    <property type="evidence" value="ECO:0007669"/>
    <property type="project" value="UniProtKB-KW"/>
</dbReference>
<dbReference type="GO" id="GO:0015074">
    <property type="term" value="P:DNA integration"/>
    <property type="evidence" value="ECO:0007669"/>
    <property type="project" value="UniProtKB-KW"/>
</dbReference>
<keyword evidence="4" id="KW-0378">Hydrolase</keyword>
<dbReference type="InterPro" id="IPR001584">
    <property type="entry name" value="Integrase_cat-core"/>
</dbReference>
<organism evidence="12 13">
    <name type="scientific">Dufourea novaeangliae</name>
    <name type="common">Sweat bee</name>
    <dbReference type="NCBI Taxonomy" id="178035"/>
    <lineage>
        <taxon>Eukaryota</taxon>
        <taxon>Metazoa</taxon>
        <taxon>Ecdysozoa</taxon>
        <taxon>Arthropoda</taxon>
        <taxon>Hexapoda</taxon>
        <taxon>Insecta</taxon>
        <taxon>Pterygota</taxon>
        <taxon>Neoptera</taxon>
        <taxon>Endopterygota</taxon>
        <taxon>Hymenoptera</taxon>
        <taxon>Apocrita</taxon>
        <taxon>Aculeata</taxon>
        <taxon>Apoidea</taxon>
        <taxon>Anthophila</taxon>
        <taxon>Halictidae</taxon>
        <taxon>Rophitinae</taxon>
        <taxon>Dufourea</taxon>
    </lineage>
</organism>
<evidence type="ECO:0000313" key="12">
    <source>
        <dbReference type="EMBL" id="KZC13187.1"/>
    </source>
</evidence>
<keyword evidence="8" id="KW-0808">Transferase</keyword>
<sequence>QNEGIQRRLTVPHTPKQNGVAERKNRTLVQTARSMLLKAELTHEFWAEAIMTANYLRNRCPTKTLESKTPFEFWNNRRPIFNHLKVFRMKAYVLNKDPNKPKCTQRTKVETFIGYSESSKAYRVWIPNERRVIVYRDIRVIEREGYKSDKCMDQKIIQTPEPCKEPDICIGNNVERQEDRE</sequence>